<dbReference type="PANTHER" id="PTHR12537:SF12">
    <property type="entry name" value="MATERNAL PROTEIN PUMILIO"/>
    <property type="match status" value="1"/>
</dbReference>
<dbReference type="InterPro" id="IPR011989">
    <property type="entry name" value="ARM-like"/>
</dbReference>
<dbReference type="SMART" id="SM00025">
    <property type="entry name" value="Pumilio"/>
    <property type="match status" value="4"/>
</dbReference>
<dbReference type="PANTHER" id="PTHR12537">
    <property type="entry name" value="RNA BINDING PROTEIN PUMILIO-RELATED"/>
    <property type="match status" value="1"/>
</dbReference>
<name>A0A7S4PXU3_9DINO</name>
<dbReference type="GO" id="GO:0005737">
    <property type="term" value="C:cytoplasm"/>
    <property type="evidence" value="ECO:0007669"/>
    <property type="project" value="TreeGrafter"/>
</dbReference>
<organism evidence="4">
    <name type="scientific">Alexandrium monilatum</name>
    <dbReference type="NCBI Taxonomy" id="311494"/>
    <lineage>
        <taxon>Eukaryota</taxon>
        <taxon>Sar</taxon>
        <taxon>Alveolata</taxon>
        <taxon>Dinophyceae</taxon>
        <taxon>Gonyaulacales</taxon>
        <taxon>Pyrocystaceae</taxon>
        <taxon>Alexandrium</taxon>
    </lineage>
</organism>
<dbReference type="InterPro" id="IPR001313">
    <property type="entry name" value="Pumilio_RNA-bd_rpt"/>
</dbReference>
<dbReference type="GO" id="GO:0010608">
    <property type="term" value="P:post-transcriptional regulation of gene expression"/>
    <property type="evidence" value="ECO:0007669"/>
    <property type="project" value="TreeGrafter"/>
</dbReference>
<evidence type="ECO:0000256" key="1">
    <source>
        <dbReference type="ARBA" id="ARBA00022737"/>
    </source>
</evidence>
<feature type="repeat" description="Pumilio" evidence="2">
    <location>
        <begin position="287"/>
        <end position="326"/>
    </location>
</feature>
<dbReference type="PROSITE" id="PS50303">
    <property type="entry name" value="PUM_HD"/>
    <property type="match status" value="1"/>
</dbReference>
<gene>
    <name evidence="4" type="ORF">AMON00008_LOCUS5014</name>
</gene>
<proteinExistence type="predicted"/>
<feature type="domain" description="PUM-HD" evidence="3">
    <location>
        <begin position="95"/>
        <end position="465"/>
    </location>
</feature>
<reference evidence="4" key="1">
    <citation type="submission" date="2021-01" db="EMBL/GenBank/DDBJ databases">
        <authorList>
            <person name="Corre E."/>
            <person name="Pelletier E."/>
            <person name="Niang G."/>
            <person name="Scheremetjew M."/>
            <person name="Finn R."/>
            <person name="Kale V."/>
            <person name="Holt S."/>
            <person name="Cochrane G."/>
            <person name="Meng A."/>
            <person name="Brown T."/>
            <person name="Cohen L."/>
        </authorList>
    </citation>
    <scope>NUCLEOTIDE SEQUENCE</scope>
    <source>
        <strain evidence="4">CCMP3105</strain>
    </source>
</reference>
<sequence>METPPQRSTISNSTGHIMAPWMAHADPYPARAIRLRLGQAVEQPSWFCYLPQHLQQEHQCRSETCTTTVETPSSMQDGSVANGVFFKETGDALPSGTRTPSPLSERGLPVCGVALQPIGCVVPIKGFALAPSPADACGAWSPGSGSSHAAAAQPALQAPAAWAEASAPAAAATGTAAMPPLWAGRGLPPPAAAAGSGSAPAAGRAAGRTPAAASVAGRLWRLAQDAVGCQEVQRAFEEAAGDEERASLAAELRGHVWEALRCPHANYVLQKCIVTSSPRCSQFVIDELAWKGRASVSQAARHCFGCRIVERLLERCPPEQVEGLAEALLDDALALSAHRYGNYVVQHLLVHGSPAQQRRLAGLLAESAHSLGANCYTSAVLIKALSWGPQDGQVLLARALLSVPGLFSTMARTRHGRLAAKLVLKVLQVPGELDSAVKHLTTEAASFRASMCRGRAGGSDRCAARV</sequence>
<dbReference type="InterPro" id="IPR016024">
    <property type="entry name" value="ARM-type_fold"/>
</dbReference>
<dbReference type="SUPFAM" id="SSF48371">
    <property type="entry name" value="ARM repeat"/>
    <property type="match status" value="1"/>
</dbReference>
<dbReference type="InterPro" id="IPR033133">
    <property type="entry name" value="PUM-HD"/>
</dbReference>
<dbReference type="PROSITE" id="PS50302">
    <property type="entry name" value="PUM"/>
    <property type="match status" value="2"/>
</dbReference>
<dbReference type="Gene3D" id="1.25.10.10">
    <property type="entry name" value="Leucine-rich Repeat Variant"/>
    <property type="match status" value="1"/>
</dbReference>
<dbReference type="AlphaFoldDB" id="A0A7S4PXU3"/>
<evidence type="ECO:0000256" key="2">
    <source>
        <dbReference type="PROSITE-ProRule" id="PRU00317"/>
    </source>
</evidence>
<evidence type="ECO:0000313" key="4">
    <source>
        <dbReference type="EMBL" id="CAE4565395.1"/>
    </source>
</evidence>
<dbReference type="Pfam" id="PF00806">
    <property type="entry name" value="PUF"/>
    <property type="match status" value="4"/>
</dbReference>
<dbReference type="GO" id="GO:0003729">
    <property type="term" value="F:mRNA binding"/>
    <property type="evidence" value="ECO:0007669"/>
    <property type="project" value="TreeGrafter"/>
</dbReference>
<dbReference type="EMBL" id="HBNR01007640">
    <property type="protein sequence ID" value="CAE4565395.1"/>
    <property type="molecule type" value="Transcribed_RNA"/>
</dbReference>
<accession>A0A7S4PXU3</accession>
<feature type="repeat" description="Pumilio" evidence="2">
    <location>
        <begin position="327"/>
        <end position="362"/>
    </location>
</feature>
<evidence type="ECO:0000259" key="3">
    <source>
        <dbReference type="PROSITE" id="PS50303"/>
    </source>
</evidence>
<protein>
    <recommendedName>
        <fullName evidence="3">PUM-HD domain-containing protein</fullName>
    </recommendedName>
</protein>
<keyword evidence="1" id="KW-0677">Repeat</keyword>